<protein>
    <submittedName>
        <fullName evidence="2">Uncharacterized protein</fullName>
    </submittedName>
</protein>
<reference evidence="2" key="1">
    <citation type="submission" date="2014-09" db="EMBL/GenBank/DDBJ databases">
        <authorList>
            <person name="Magalhaes I.L.F."/>
            <person name="Oliveira U."/>
            <person name="Santos F.R."/>
            <person name="Vidigal T.H.D.A."/>
            <person name="Brescovit A.D."/>
            <person name="Santos A.J."/>
        </authorList>
    </citation>
    <scope>NUCLEOTIDE SEQUENCE</scope>
    <source>
        <tissue evidence="2">Shoot tissue taken approximately 20 cm above the soil surface</tissue>
    </source>
</reference>
<feature type="transmembrane region" description="Helical" evidence="1">
    <location>
        <begin position="24"/>
        <end position="45"/>
    </location>
</feature>
<organism evidence="2">
    <name type="scientific">Arundo donax</name>
    <name type="common">Giant reed</name>
    <name type="synonym">Donax arundinaceus</name>
    <dbReference type="NCBI Taxonomy" id="35708"/>
    <lineage>
        <taxon>Eukaryota</taxon>
        <taxon>Viridiplantae</taxon>
        <taxon>Streptophyta</taxon>
        <taxon>Embryophyta</taxon>
        <taxon>Tracheophyta</taxon>
        <taxon>Spermatophyta</taxon>
        <taxon>Magnoliopsida</taxon>
        <taxon>Liliopsida</taxon>
        <taxon>Poales</taxon>
        <taxon>Poaceae</taxon>
        <taxon>PACMAD clade</taxon>
        <taxon>Arundinoideae</taxon>
        <taxon>Arundineae</taxon>
        <taxon>Arundo</taxon>
    </lineage>
</organism>
<keyword evidence="1" id="KW-0472">Membrane</keyword>
<proteinExistence type="predicted"/>
<dbReference type="AlphaFoldDB" id="A0A0A9D8D2"/>
<reference evidence="2" key="2">
    <citation type="journal article" date="2015" name="Data Brief">
        <title>Shoot transcriptome of the giant reed, Arundo donax.</title>
        <authorList>
            <person name="Barrero R.A."/>
            <person name="Guerrero F.D."/>
            <person name="Moolhuijzen P."/>
            <person name="Goolsby J.A."/>
            <person name="Tidwell J."/>
            <person name="Bellgard S.E."/>
            <person name="Bellgard M.I."/>
        </authorList>
    </citation>
    <scope>NUCLEOTIDE SEQUENCE</scope>
    <source>
        <tissue evidence="2">Shoot tissue taken approximately 20 cm above the soil surface</tissue>
    </source>
</reference>
<keyword evidence="1" id="KW-0812">Transmembrane</keyword>
<evidence type="ECO:0000313" key="2">
    <source>
        <dbReference type="EMBL" id="JAD84041.1"/>
    </source>
</evidence>
<accession>A0A0A9D8D2</accession>
<evidence type="ECO:0000256" key="1">
    <source>
        <dbReference type="SAM" id="Phobius"/>
    </source>
</evidence>
<dbReference type="EMBL" id="GBRH01213854">
    <property type="protein sequence ID" value="JAD84041.1"/>
    <property type="molecule type" value="Transcribed_RNA"/>
</dbReference>
<name>A0A0A9D8D2_ARUDO</name>
<sequence>MVNITVMPLCPLYISPFWCMNSAAIIWLIITYSCLFQFFLLHLFFGNFRSILEIMLGWARIIHSFL</sequence>
<keyword evidence="1" id="KW-1133">Transmembrane helix</keyword>